<name>A0A2L2U2Q8_9HYPO</name>
<accession>A0A2L2U2Q8</accession>
<evidence type="ECO:0000313" key="1">
    <source>
        <dbReference type="EMBL" id="CEI68775.1"/>
    </source>
</evidence>
<dbReference type="Proteomes" id="UP000245910">
    <property type="component" value="Chromosome III"/>
</dbReference>
<sequence length="99" mass="10875">MPCLALPSSPMTLSALVGPPYRQFTIHTTTAGNQPLVRCLEFTQRGSNMHKSVHVPTSQPTVLLWPCHSMTLKFNANAVRTLKGIYLLQCLPMVPSLVS</sequence>
<protein>
    <submittedName>
        <fullName evidence="1">Uncharacterized protein</fullName>
    </submittedName>
</protein>
<dbReference type="AlphaFoldDB" id="A0A2L2U2Q8"/>
<proteinExistence type="predicted"/>
<reference evidence="2" key="1">
    <citation type="submission" date="2014-10" db="EMBL/GenBank/DDBJ databases">
        <authorList>
            <person name="King R."/>
        </authorList>
    </citation>
    <scope>NUCLEOTIDE SEQUENCE [LARGE SCALE GENOMIC DNA]</scope>
    <source>
        <strain evidence="2">A3/5</strain>
    </source>
</reference>
<evidence type="ECO:0000313" key="2">
    <source>
        <dbReference type="Proteomes" id="UP000245910"/>
    </source>
</evidence>
<keyword evidence="2" id="KW-1185">Reference proteome</keyword>
<organism evidence="1 2">
    <name type="scientific">Fusarium venenatum</name>
    <dbReference type="NCBI Taxonomy" id="56646"/>
    <lineage>
        <taxon>Eukaryota</taxon>
        <taxon>Fungi</taxon>
        <taxon>Dikarya</taxon>
        <taxon>Ascomycota</taxon>
        <taxon>Pezizomycotina</taxon>
        <taxon>Sordariomycetes</taxon>
        <taxon>Hypocreomycetidae</taxon>
        <taxon>Hypocreales</taxon>
        <taxon>Nectriaceae</taxon>
        <taxon>Fusarium</taxon>
    </lineage>
</organism>
<dbReference type="EMBL" id="LN649231">
    <property type="protein sequence ID" value="CEI68775.1"/>
    <property type="molecule type" value="Genomic_DNA"/>
</dbReference>